<feature type="signal peptide" evidence="1">
    <location>
        <begin position="1"/>
        <end position="22"/>
    </location>
</feature>
<keyword evidence="1" id="KW-0732">Signal</keyword>
<sequence>MFTQKKILVAIAASIFWSCAQAFDDPGYNNLFSVLTYPSNLWDENKLREVWTANCGAVNGKKWELGKFADDRTIYCYCKAADGTSLAVTAANATDSNTHALGFGTFLIAFVH</sequence>
<proteinExistence type="predicted"/>
<organism evidence="2 3">
    <name type="scientific">Ceraceosorus bombacis</name>
    <dbReference type="NCBI Taxonomy" id="401625"/>
    <lineage>
        <taxon>Eukaryota</taxon>
        <taxon>Fungi</taxon>
        <taxon>Dikarya</taxon>
        <taxon>Basidiomycota</taxon>
        <taxon>Ustilaginomycotina</taxon>
        <taxon>Exobasidiomycetes</taxon>
        <taxon>Ceraceosorales</taxon>
        <taxon>Ceraceosoraceae</taxon>
        <taxon>Ceraceosorus</taxon>
    </lineage>
</organism>
<evidence type="ECO:0000313" key="3">
    <source>
        <dbReference type="Proteomes" id="UP000054845"/>
    </source>
</evidence>
<evidence type="ECO:0000256" key="1">
    <source>
        <dbReference type="SAM" id="SignalP"/>
    </source>
</evidence>
<dbReference type="OrthoDB" id="10281811at2759"/>
<feature type="chain" id="PRO_5006059615" evidence="1">
    <location>
        <begin position="23"/>
        <end position="112"/>
    </location>
</feature>
<dbReference type="AlphaFoldDB" id="A0A0P1BL62"/>
<protein>
    <submittedName>
        <fullName evidence="2">Uncharacterized protein</fullName>
    </submittedName>
</protein>
<dbReference type="EMBL" id="CCYA01000254">
    <property type="protein sequence ID" value="CEH17012.1"/>
    <property type="molecule type" value="Genomic_DNA"/>
</dbReference>
<keyword evidence="3" id="KW-1185">Reference proteome</keyword>
<name>A0A0P1BL62_9BASI</name>
<accession>A0A0P1BL62</accession>
<evidence type="ECO:0000313" key="2">
    <source>
        <dbReference type="EMBL" id="CEH17012.1"/>
    </source>
</evidence>
<dbReference type="Proteomes" id="UP000054845">
    <property type="component" value="Unassembled WGS sequence"/>
</dbReference>
<reference evidence="2 3" key="1">
    <citation type="submission" date="2014-09" db="EMBL/GenBank/DDBJ databases">
        <authorList>
            <person name="Magalhaes I.L.F."/>
            <person name="Oliveira U."/>
            <person name="Santos F.R."/>
            <person name="Vidigal T.H.D.A."/>
            <person name="Brescovit A.D."/>
            <person name="Santos A.J."/>
        </authorList>
    </citation>
    <scope>NUCLEOTIDE SEQUENCE [LARGE SCALE GENOMIC DNA]</scope>
</reference>